<dbReference type="Gene3D" id="3.60.21.10">
    <property type="match status" value="1"/>
</dbReference>
<dbReference type="InterPro" id="IPR029052">
    <property type="entry name" value="Metallo-depent_PP-like"/>
</dbReference>
<gene>
    <name evidence="1" type="primary">cpdA_2</name>
    <name evidence="1" type="ORF">HDCHBGLK_02249</name>
</gene>
<dbReference type="KEGG" id="csci:HDCHBGLK_02249"/>
<dbReference type="InterPro" id="IPR052963">
    <property type="entry name" value="Pantetheine_PDE"/>
</dbReference>
<dbReference type="GO" id="GO:0004115">
    <property type="term" value="F:3',5'-cyclic-AMP phosphodiesterase activity"/>
    <property type="evidence" value="ECO:0007669"/>
    <property type="project" value="UniProtKB-EC"/>
</dbReference>
<dbReference type="EC" id="3.1.4.53" evidence="1"/>
<dbReference type="EMBL" id="CP036170">
    <property type="protein sequence ID" value="QBF74842.1"/>
    <property type="molecule type" value="Genomic_DNA"/>
</dbReference>
<evidence type="ECO:0000313" key="2">
    <source>
        <dbReference type="Proteomes" id="UP000289664"/>
    </source>
</evidence>
<dbReference type="GeneID" id="62696449"/>
<evidence type="ECO:0000313" key="1">
    <source>
        <dbReference type="EMBL" id="QBF74842.1"/>
    </source>
</evidence>
<accession>B0NEF8</accession>
<keyword evidence="2" id="KW-1185">Reference proteome</keyword>
<dbReference type="PANTHER" id="PTHR36492">
    <property type="match status" value="1"/>
</dbReference>
<dbReference type="Proteomes" id="UP000289664">
    <property type="component" value="Chromosome"/>
</dbReference>
<organism evidence="1 2">
    <name type="scientific">Clostridium scindens (strain ATCC 35704 / DSM 5676 / VPI 13733 / 19)</name>
    <dbReference type="NCBI Taxonomy" id="411468"/>
    <lineage>
        <taxon>Bacteria</taxon>
        <taxon>Bacillati</taxon>
        <taxon>Bacillota</taxon>
        <taxon>Clostridia</taxon>
        <taxon>Lachnospirales</taxon>
        <taxon>Lachnospiraceae</taxon>
    </lineage>
</organism>
<reference evidence="1 2" key="1">
    <citation type="journal article" date="2019" name="Appl. Environ. Microbiol.">
        <title>Clostridium scindens ATCC 35704: integration of nutritional requirements, the complete genome sequence, and global transcriptional responses to bile acids.</title>
        <authorList>
            <person name="Devendran S."/>
            <person name="Shrestha R."/>
            <person name="Alves J.M.P."/>
            <person name="Wolf P.G."/>
            <person name="Ly L."/>
            <person name="Hernandez A.G."/>
            <person name="Mendez-Garcia C."/>
            <person name="Inboden A."/>
            <person name="Wiley J."/>
            <person name="Paul O."/>
            <person name="Allen A."/>
            <person name="Springer E."/>
            <person name="Wright C.L."/>
            <person name="Fields C.J."/>
            <person name="Daniel S.L."/>
            <person name="Ridlon J.M."/>
        </authorList>
    </citation>
    <scope>NUCLEOTIDE SEQUENCE [LARGE SCALE GENOMIC DNA]</scope>
    <source>
        <strain evidence="1 2">ATCC 35704</strain>
    </source>
</reference>
<proteinExistence type="predicted"/>
<dbReference type="HOGENOM" id="CLU_077420_1_0_9"/>
<name>B0NEF8_CLOS5</name>
<dbReference type="PANTHER" id="PTHR36492:SF2">
    <property type="entry name" value="[ACYL-CARRIER-PROTEIN] PHOSPHODIESTERASE PPTH"/>
    <property type="match status" value="1"/>
</dbReference>
<keyword evidence="1" id="KW-0378">Hydrolase</keyword>
<protein>
    <submittedName>
        <fullName evidence="1">3',5'-cyclic adenosine monophosphate phosphodiesterase CpdA</fullName>
        <ecNumber evidence="1">3.1.4.53</ecNumber>
    </submittedName>
</protein>
<dbReference type="STRING" id="411468.CLOSCI_01837"/>
<dbReference type="InterPro" id="IPR022302">
    <property type="entry name" value="Phosphoesterase_putative"/>
</dbReference>
<dbReference type="RefSeq" id="WP_004607072.1">
    <property type="nucleotide sequence ID" value="NZ_CP036170.1"/>
</dbReference>
<dbReference type="InterPro" id="IPR004843">
    <property type="entry name" value="Calcineurin-like_PHP"/>
</dbReference>
<dbReference type="Pfam" id="PF00149">
    <property type="entry name" value="Metallophos"/>
    <property type="match status" value="1"/>
</dbReference>
<sequence>MKLGVISDIHLDVNEQYPVVELLAKEAERRKLEGLLLAGDISNGPKSTLRHLEQMKKRLPVPFWFVPGNHDMWDQEQEYMDSWQIYEEYKKYEECLCGKSVQVGNSILLGNIGWYDYSFGDEAYSIEDFQKKSRNGRVWQDSIWVRWNRDDRQLAKAMCEELEEIIKEHKGKRTISVTHMIALPELKVPLERVNWDYFNAFLGSRELGEMYERNGVSCAVMGHVHYRKRILKNQVDYVCACLNYHTEWQTQDPGEELRKTMQEIEA</sequence>
<dbReference type="AlphaFoldDB" id="B0NEF8"/>
<dbReference type="NCBIfam" id="TIGR03729">
    <property type="entry name" value="acc_ester"/>
    <property type="match status" value="1"/>
</dbReference>
<dbReference type="OrthoDB" id="113290at2"/>
<dbReference type="SUPFAM" id="SSF56300">
    <property type="entry name" value="Metallo-dependent phosphatases"/>
    <property type="match status" value="1"/>
</dbReference>
<dbReference type="eggNOG" id="COG1409">
    <property type="taxonomic scope" value="Bacteria"/>
</dbReference>